<evidence type="ECO:0000259" key="7">
    <source>
        <dbReference type="Pfam" id="PF25954"/>
    </source>
</evidence>
<sequence>MDDIKAGAAVADEAAEDKLVPPAPPRRSRTRWTRLIVIAGLIAVAVWLAAPWLAARFTQVHINDARIAAKVVTVSSEVAGRITAIPVLVGDAVKKDDLIAAIDRESSQPQLDSVLSKLAATDAQLAELQVRKVLLAKQLSARRGAAEAGIATAEANHEASLAVLKNARTRHERAIKLAEQNITSQQTLDESQAALDTATQQERAAFAAIENARASLAIVEADGEQRNVLESQIVSLMAERAGTEADRSLKEFDLARRTIAAQFDGIIDATFVDIGEYVTPGTRIAMYHAPDDVWIDANVKETDFGRLRVGSPASITVDAFSGRTFKGEVIGMGGAATSQLALLPSPNPSGNFTKVTQRLPIRVSIDAADTELRPGMMVEVYVDVAD</sequence>
<keyword evidence="8" id="KW-0614">Plasmid</keyword>
<keyword evidence="3 5" id="KW-1133">Transmembrane helix</keyword>
<feature type="domain" description="Multidrug resistance protein MdtA-like barrel-sandwich hybrid" evidence="6">
    <location>
        <begin position="71"/>
        <end position="283"/>
    </location>
</feature>
<gene>
    <name evidence="8" type="ORF">AKL17_3p0010</name>
</gene>
<evidence type="ECO:0000256" key="1">
    <source>
        <dbReference type="ARBA" id="ARBA00004167"/>
    </source>
</evidence>
<evidence type="ECO:0000256" key="2">
    <source>
        <dbReference type="ARBA" id="ARBA00022692"/>
    </source>
</evidence>
<dbReference type="GO" id="GO:0055085">
    <property type="term" value="P:transmembrane transport"/>
    <property type="evidence" value="ECO:0007669"/>
    <property type="project" value="InterPro"/>
</dbReference>
<dbReference type="SUPFAM" id="SSF111369">
    <property type="entry name" value="HlyD-like secretion proteins"/>
    <property type="match status" value="2"/>
</dbReference>
<evidence type="ECO:0000313" key="8">
    <source>
        <dbReference type="EMBL" id="AMY72166.1"/>
    </source>
</evidence>
<dbReference type="Gene3D" id="2.40.50.100">
    <property type="match status" value="1"/>
</dbReference>
<dbReference type="AlphaFoldDB" id="A0A159Z9B9"/>
<dbReference type="InterPro" id="IPR058792">
    <property type="entry name" value="Beta-barrel_RND_2"/>
</dbReference>
<evidence type="ECO:0000256" key="3">
    <source>
        <dbReference type="ARBA" id="ARBA00022989"/>
    </source>
</evidence>
<dbReference type="Pfam" id="PF25954">
    <property type="entry name" value="Beta-barrel_RND_2"/>
    <property type="match status" value="1"/>
</dbReference>
<dbReference type="PRINTS" id="PR01490">
    <property type="entry name" value="RTXTOXIND"/>
</dbReference>
<dbReference type="KEGG" id="daa:AKL17_3p0010"/>
<evidence type="ECO:0000259" key="6">
    <source>
        <dbReference type="Pfam" id="PF25917"/>
    </source>
</evidence>
<dbReference type="Gene3D" id="1.10.287.470">
    <property type="entry name" value="Helix hairpin bin"/>
    <property type="match status" value="1"/>
</dbReference>
<dbReference type="Proteomes" id="UP000076128">
    <property type="component" value="Plasmid pcai42C"/>
</dbReference>
<dbReference type="OrthoDB" id="9811754at2"/>
<keyword evidence="9" id="KW-1185">Reference proteome</keyword>
<name>A0A159Z9B9_9RHOB</name>
<protein>
    <submittedName>
        <fullName evidence="8">Secretion protein HlyD family protein</fullName>
    </submittedName>
</protein>
<geneLocation type="plasmid" evidence="9">
    <name>cai42_Plasmidc</name>
</geneLocation>
<accession>A0A159Z9B9</accession>
<dbReference type="GO" id="GO:0016020">
    <property type="term" value="C:membrane"/>
    <property type="evidence" value="ECO:0007669"/>
    <property type="project" value="UniProtKB-SubCell"/>
</dbReference>
<dbReference type="PANTHER" id="PTHR30386:SF26">
    <property type="entry name" value="TRANSPORT PROTEIN COMB"/>
    <property type="match status" value="1"/>
</dbReference>
<dbReference type="PATRIC" id="fig|1335048.3.peg.5134"/>
<feature type="transmembrane region" description="Helical" evidence="5">
    <location>
        <begin position="35"/>
        <end position="54"/>
    </location>
</feature>
<dbReference type="InterPro" id="IPR058625">
    <property type="entry name" value="MdtA-like_BSH"/>
</dbReference>
<dbReference type="PANTHER" id="PTHR30386">
    <property type="entry name" value="MEMBRANE FUSION SUBUNIT OF EMRAB-TOLC MULTIDRUG EFFLUX PUMP"/>
    <property type="match status" value="1"/>
</dbReference>
<dbReference type="Gene3D" id="2.40.30.170">
    <property type="match status" value="1"/>
</dbReference>
<organism evidence="8 9">
    <name type="scientific">Frigidibacter mobilis</name>
    <dbReference type="NCBI Taxonomy" id="1335048"/>
    <lineage>
        <taxon>Bacteria</taxon>
        <taxon>Pseudomonadati</taxon>
        <taxon>Pseudomonadota</taxon>
        <taxon>Alphaproteobacteria</taxon>
        <taxon>Rhodobacterales</taxon>
        <taxon>Paracoccaceae</taxon>
        <taxon>Frigidibacter</taxon>
    </lineage>
</organism>
<proteinExistence type="predicted"/>
<dbReference type="InterPro" id="IPR050739">
    <property type="entry name" value="MFP"/>
</dbReference>
<dbReference type="Pfam" id="PF25917">
    <property type="entry name" value="BSH_RND"/>
    <property type="match status" value="1"/>
</dbReference>
<evidence type="ECO:0000256" key="4">
    <source>
        <dbReference type="ARBA" id="ARBA00023136"/>
    </source>
</evidence>
<keyword evidence="4 5" id="KW-0472">Membrane</keyword>
<feature type="domain" description="CusB-like beta-barrel" evidence="7">
    <location>
        <begin position="293"/>
        <end position="381"/>
    </location>
</feature>
<dbReference type="EMBL" id="CP012664">
    <property type="protein sequence ID" value="AMY72166.1"/>
    <property type="molecule type" value="Genomic_DNA"/>
</dbReference>
<reference evidence="8 9" key="1">
    <citation type="submission" date="2015-09" db="EMBL/GenBank/DDBJ databases">
        <title>Complete genome sequence of Defluviimonas alba cai42t isolated from an oilfield in Xinjiang.</title>
        <authorList>
            <person name="Geng S."/>
            <person name="Pan X."/>
            <person name="Wu X."/>
        </authorList>
    </citation>
    <scope>NUCLEOTIDE SEQUENCE [LARGE SCALE GENOMIC DNA]</scope>
    <source>
        <strain evidence="9">cai42</strain>
        <plasmid evidence="9">cai42_Plasmidc</plasmid>
    </source>
</reference>
<comment type="subcellular location">
    <subcellularLocation>
        <location evidence="1">Membrane</location>
        <topology evidence="1">Single-pass membrane protein</topology>
    </subcellularLocation>
</comment>
<keyword evidence="2 5" id="KW-0812">Transmembrane</keyword>
<evidence type="ECO:0000313" key="9">
    <source>
        <dbReference type="Proteomes" id="UP000076128"/>
    </source>
</evidence>
<evidence type="ECO:0000256" key="5">
    <source>
        <dbReference type="SAM" id="Phobius"/>
    </source>
</evidence>